<dbReference type="OrthoDB" id="8563833at2"/>
<dbReference type="AlphaFoldDB" id="U4R4G7"/>
<sequence>MESEIFRFVGIRPAQKVINYKDGLKYLNYTLNIDDNLTHSVASYRNRYLAARKIRSYTTKIPPSFYDIMHYIYSLASNIQKNEDIEKLIQDIDAILMKKGYASSLELYSLVKKENKETNESIYSILWKQLLLFAYWTYDDPQAHENVITSLRVINLIDYLTNNDIKTKNIEDIHTILNASVVIPKNFFKNKTSSNPSLSEHFKVLGVGDLKVVKQTYKGAKMGDIAYIENVLKGELRERVHRRLDRTEDISFLETETTKEDEKDLQNSERFSLQRESQSIISSNNDFSAGLSVSASYGQFVKLTANTNISHSGSQSETNRIASDYSREIVSRAVSKISERVKESRTSTSISEIEEKNNHSFDNKTGADNVVGIYRWVDKVYEAKIFNFGKRMLYEFIIPEPAAFYNFINKKSKTEMKNGVKMPDALNITHRDITEDNFNNFIHQYNVRGVTPPPVKLVSIGESYDIPAEHPAIVTNVTKKLKVPDGYKAVRAYAGGGGVGNNSDFQVVIGKVWRDKPQLFEIMNLDGYIGDIPVAVMMRDYAGVAINIVVECERTPELYESWQIKTYTAIVEAYEAQMAEYRKQLSELEYTQPVYSNPATNREIEKKELKKWCIHLLRGEEFKFSAFNETDSEINIKLNSVQKIGENVQFFEQAFEWEQMSYVFYPYFWGRNEGWDDAIKDTEGSDQQFTKFLHAGAAKVIVPVRPNYEDALAFFTNTGKLWNGGTVPLIDDDLYVSIIDEIKSQTNDTAEGVFTGEQWEVTIPTSLVILQKSDELET</sequence>
<dbReference type="STRING" id="1330534.L323_04390"/>
<accession>U4R4G7</accession>
<evidence type="ECO:0000313" key="2">
    <source>
        <dbReference type="EMBL" id="EPR13461.1"/>
    </source>
</evidence>
<proteinExistence type="predicted"/>
<dbReference type="PATRIC" id="fig|1330534.3.peg.882"/>
<dbReference type="Proteomes" id="UP000016860">
    <property type="component" value="Unassembled WGS sequence"/>
</dbReference>
<evidence type="ECO:0000256" key="1">
    <source>
        <dbReference type="SAM" id="Coils"/>
    </source>
</evidence>
<name>U4R4G7_9FIRM</name>
<protein>
    <submittedName>
        <fullName evidence="2">Uncharacterized protein</fullName>
    </submittedName>
</protein>
<evidence type="ECO:0000313" key="3">
    <source>
        <dbReference type="Proteomes" id="UP000016860"/>
    </source>
</evidence>
<keyword evidence="1" id="KW-0175">Coiled coil</keyword>
<comment type="caution">
    <text evidence="2">The sequence shown here is derived from an EMBL/GenBank/DDBJ whole genome shotgun (WGS) entry which is preliminary data.</text>
</comment>
<feature type="coiled-coil region" evidence="1">
    <location>
        <begin position="564"/>
        <end position="591"/>
    </location>
</feature>
<organism evidence="2 3">
    <name type="scientific">Ruminiclostridium papyrosolvens C7</name>
    <dbReference type="NCBI Taxonomy" id="1330534"/>
    <lineage>
        <taxon>Bacteria</taxon>
        <taxon>Bacillati</taxon>
        <taxon>Bacillota</taxon>
        <taxon>Clostridia</taxon>
        <taxon>Eubacteriales</taxon>
        <taxon>Oscillospiraceae</taxon>
        <taxon>Ruminiclostridium</taxon>
    </lineage>
</organism>
<gene>
    <name evidence="2" type="ORF">L323_04390</name>
</gene>
<reference evidence="2 3" key="1">
    <citation type="journal article" date="2013" name="Genome Announc.">
        <title>Draft Genome Sequence of the Cellulolytic Bacterium Clostridium papyrosolvens C7 (ATCC 700395).</title>
        <authorList>
            <person name="Zepeda V."/>
            <person name="Dassa B."/>
            <person name="Borovok I."/>
            <person name="Lamed R."/>
            <person name="Bayer E.A."/>
            <person name="Cate J.H."/>
        </authorList>
    </citation>
    <scope>NUCLEOTIDE SEQUENCE [LARGE SCALE GENOMIC DNA]</scope>
    <source>
        <strain evidence="2 3">C7</strain>
    </source>
</reference>
<dbReference type="EMBL" id="ATAY01000020">
    <property type="protein sequence ID" value="EPR13461.1"/>
    <property type="molecule type" value="Genomic_DNA"/>
</dbReference>